<dbReference type="SUPFAM" id="SSF52540">
    <property type="entry name" value="P-loop containing nucleoside triphosphate hydrolases"/>
    <property type="match status" value="1"/>
</dbReference>
<evidence type="ECO:0000259" key="2">
    <source>
        <dbReference type="Pfam" id="PF12696"/>
    </source>
</evidence>
<reference evidence="3 4" key="1">
    <citation type="submission" date="2020-06" db="EMBL/GenBank/DDBJ databases">
        <title>Whole-genome sequence of Allochromatium humboldtianum DSM 21881, type strain.</title>
        <authorList>
            <person name="Kyndt J.A."/>
            <person name="Meyer T.E."/>
        </authorList>
    </citation>
    <scope>NUCLEOTIDE SEQUENCE [LARGE SCALE GENOMIC DNA]</scope>
    <source>
        <strain evidence="3 4">DSM 21881</strain>
    </source>
</reference>
<feature type="compositionally biased region" description="Polar residues" evidence="1">
    <location>
        <begin position="469"/>
        <end position="491"/>
    </location>
</feature>
<name>A0A850RF96_9GAMM</name>
<dbReference type="InterPro" id="IPR027417">
    <property type="entry name" value="P-loop_NTPase"/>
</dbReference>
<sequence>MTITRKFGGSLDTVALTGAGLTVLGASPMLADWLPPTVLTGGAVVGGGWMGLRALDALFKRPMFKGWKGATISDAPVVNAKLGRQIKDALLLGYAGDTGDPIWINNEDAMRHLYIRGQSGVGKTVAASLMMFQQIQRGGGLLFMDGKIDADNLEMLYRMASWCGREHDLEVINAGDPSKSNTYNPILFGDPDEVSARIIGLIPSTESNAGADYYKQSGNQGITTLVAALQAAQLAYNFIDLTILLMSPKALNYLESQVVSQVSDQHPAALALKIFLDQYRTGKEGVIDMKKLKEVFGGLGGRLYSFGTGKFGEVMNTYSPEVQLHRSIRENKITYIALPTMGKDVAANNFGKMAVGDFRTAVSWIQLLEVKDRPSPPYMGFFDEAGSYVSATWSRLFEQARSAHIMLMPAVQTDANFAAVSDELAEMIEGNTWVKAYFKLGSQGTAESAAEFIGKVKRVARSLSVSDSRSETSTLVQPSPAQSSGDSNGFSYTEREEEQYRVAPDDLKALGKGEAIILYGGDRVYSVKIPRLTFDRAFIDRVGSARINHPRPSHSPSGAYKRGINLFEQIDRFLSSTEREQIDREARD</sequence>
<comment type="caution">
    <text evidence="3">The sequence shown here is derived from an EMBL/GenBank/DDBJ whole genome shotgun (WGS) entry which is preliminary data.</text>
</comment>
<accession>A0A850RF96</accession>
<feature type="region of interest" description="Disordered" evidence="1">
    <location>
        <begin position="469"/>
        <end position="493"/>
    </location>
</feature>
<dbReference type="PANTHER" id="PTHR30121:SF6">
    <property type="entry name" value="SLR6007 PROTEIN"/>
    <property type="match status" value="1"/>
</dbReference>
<feature type="domain" description="TraD/TraG TraM recognition site" evidence="2">
    <location>
        <begin position="380"/>
        <end position="508"/>
    </location>
</feature>
<dbReference type="AlphaFoldDB" id="A0A850RF96"/>
<proteinExistence type="predicted"/>
<dbReference type="Pfam" id="PF12696">
    <property type="entry name" value="TraG-D_C"/>
    <property type="match status" value="1"/>
</dbReference>
<dbReference type="Proteomes" id="UP000592294">
    <property type="component" value="Unassembled WGS sequence"/>
</dbReference>
<evidence type="ECO:0000313" key="3">
    <source>
        <dbReference type="EMBL" id="NVZ11705.1"/>
    </source>
</evidence>
<dbReference type="PANTHER" id="PTHR30121">
    <property type="entry name" value="UNCHARACTERIZED PROTEIN YJGR-RELATED"/>
    <property type="match status" value="1"/>
</dbReference>
<dbReference type="Gene3D" id="3.40.50.300">
    <property type="entry name" value="P-loop containing nucleotide triphosphate hydrolases"/>
    <property type="match status" value="2"/>
</dbReference>
<protein>
    <submittedName>
        <fullName evidence="3">TraM recognition domain-containing protein</fullName>
    </submittedName>
</protein>
<organism evidence="3 4">
    <name type="scientific">Allochromatium humboldtianum</name>
    <dbReference type="NCBI Taxonomy" id="504901"/>
    <lineage>
        <taxon>Bacteria</taxon>
        <taxon>Pseudomonadati</taxon>
        <taxon>Pseudomonadota</taxon>
        <taxon>Gammaproteobacteria</taxon>
        <taxon>Chromatiales</taxon>
        <taxon>Chromatiaceae</taxon>
        <taxon>Allochromatium</taxon>
    </lineage>
</organism>
<keyword evidence="4" id="KW-1185">Reference proteome</keyword>
<dbReference type="InterPro" id="IPR051162">
    <property type="entry name" value="T4SS_component"/>
</dbReference>
<evidence type="ECO:0000313" key="4">
    <source>
        <dbReference type="Proteomes" id="UP000592294"/>
    </source>
</evidence>
<dbReference type="InterPro" id="IPR032689">
    <property type="entry name" value="TraG-D_C"/>
</dbReference>
<gene>
    <name evidence="3" type="ORF">HW932_20880</name>
</gene>
<evidence type="ECO:0000256" key="1">
    <source>
        <dbReference type="SAM" id="MobiDB-lite"/>
    </source>
</evidence>
<dbReference type="RefSeq" id="WP_176978384.1">
    <property type="nucleotide sequence ID" value="NZ_JABZEO010000035.1"/>
</dbReference>
<dbReference type="EMBL" id="JABZEO010000035">
    <property type="protein sequence ID" value="NVZ11705.1"/>
    <property type="molecule type" value="Genomic_DNA"/>
</dbReference>